<dbReference type="eggNOG" id="COG2062">
    <property type="taxonomic scope" value="Bacteria"/>
</dbReference>
<dbReference type="EMBL" id="CAIZ01000042">
    <property type="protein sequence ID" value="CCH69139.1"/>
    <property type="molecule type" value="Genomic_DNA"/>
</dbReference>
<dbReference type="GO" id="GO:0016787">
    <property type="term" value="F:hydrolase activity"/>
    <property type="evidence" value="ECO:0007669"/>
    <property type="project" value="UniProtKB-KW"/>
</dbReference>
<proteinExistence type="predicted"/>
<accession>N0E2M0</accession>
<dbReference type="AlphaFoldDB" id="N0E2M0"/>
<keyword evidence="1" id="KW-0378">Hydrolase</keyword>
<name>N0E2M0_9MICO</name>
<protein>
    <submittedName>
        <fullName evidence="1">Putative enzyme</fullName>
        <ecNumber evidence="1">3.1.3.-</ecNumber>
    </submittedName>
</protein>
<dbReference type="Proteomes" id="UP000013167">
    <property type="component" value="Unassembled WGS sequence"/>
</dbReference>
<dbReference type="EC" id="3.1.3.-" evidence="1"/>
<dbReference type="Gene3D" id="3.40.50.1240">
    <property type="entry name" value="Phosphoglycerate mutase-like"/>
    <property type="match status" value="1"/>
</dbReference>
<reference evidence="1 2" key="1">
    <citation type="journal article" date="2013" name="ISME J.">
        <title>A metabolic model for members of the genus Tetrasphaera involved in enhanced biological phosphorus removal.</title>
        <authorList>
            <person name="Kristiansen R."/>
            <person name="Nguyen H.T.T."/>
            <person name="Saunders A.M."/>
            <person name="Nielsen J.L."/>
            <person name="Wimmer R."/>
            <person name="Le V.Q."/>
            <person name="McIlroy S.J."/>
            <person name="Petrovski S."/>
            <person name="Seviour R.J."/>
            <person name="Calteau A."/>
            <person name="Nielsen K.L."/>
            <person name="Nielsen P.H."/>
        </authorList>
    </citation>
    <scope>NUCLEOTIDE SEQUENCE [LARGE SCALE GENOMIC DNA]</scope>
    <source>
        <strain evidence="1 2">Lp2</strain>
    </source>
</reference>
<dbReference type="HOGENOM" id="CLU_2385140_0_0_11"/>
<evidence type="ECO:0000313" key="2">
    <source>
        <dbReference type="Proteomes" id="UP000013167"/>
    </source>
</evidence>
<organism evidence="1 2">
    <name type="scientific">Phycicoccus elongatus Lp2</name>
    <dbReference type="NCBI Taxonomy" id="1193181"/>
    <lineage>
        <taxon>Bacteria</taxon>
        <taxon>Bacillati</taxon>
        <taxon>Actinomycetota</taxon>
        <taxon>Actinomycetes</taxon>
        <taxon>Micrococcales</taxon>
        <taxon>Intrasporangiaceae</taxon>
        <taxon>Phycicoccus</taxon>
    </lineage>
</organism>
<evidence type="ECO:0000313" key="1">
    <source>
        <dbReference type="EMBL" id="CCH69139.1"/>
    </source>
</evidence>
<dbReference type="STRING" id="1193181.BN10_1360001"/>
<gene>
    <name evidence="1" type="ORF">BN10_1360001</name>
</gene>
<sequence length="94" mass="9737">MHIERALYNASADSILDVVRGADQDANVVMVIGHAPGVPALTSLLADGQGSDEAHEALAAGFPTCGIAMLRFSGHWADLEAGGAVLDRFHVARA</sequence>
<comment type="caution">
    <text evidence="1">The sequence shown here is derived from an EMBL/GenBank/DDBJ whole genome shotgun (WGS) entry which is preliminary data.</text>
</comment>
<keyword evidence="2" id="KW-1185">Reference proteome</keyword>
<dbReference type="OrthoDB" id="9810154at2"/>
<dbReference type="InterPro" id="IPR029033">
    <property type="entry name" value="His_PPase_superfam"/>
</dbReference>